<dbReference type="AlphaFoldDB" id="A0A846Y5D0"/>
<sequence length="146" mass="14570">MYASRALRLLVRAVPAVLVALVAAATFAVAGGVASAGPTPQLPSLDSGGVTRLAIAPGQNSTGGNGTVVDNKVAGYSIPSVNGQKLIFDVTSNNGAARVNVAPLVGPMAATEAEHAEIVGNGFDYQITVYSVDGSASDFTLNVTVA</sequence>
<evidence type="ECO:0000256" key="1">
    <source>
        <dbReference type="SAM" id="SignalP"/>
    </source>
</evidence>
<accession>A0A846Y5D0</accession>
<protein>
    <submittedName>
        <fullName evidence="2">Uncharacterized protein</fullName>
    </submittedName>
</protein>
<organism evidence="2 3">
    <name type="scientific">Nocardia vermiculata</name>
    <dbReference type="NCBI Taxonomy" id="257274"/>
    <lineage>
        <taxon>Bacteria</taxon>
        <taxon>Bacillati</taxon>
        <taxon>Actinomycetota</taxon>
        <taxon>Actinomycetes</taxon>
        <taxon>Mycobacteriales</taxon>
        <taxon>Nocardiaceae</taxon>
        <taxon>Nocardia</taxon>
    </lineage>
</organism>
<dbReference type="RefSeq" id="WP_157102984.1">
    <property type="nucleotide sequence ID" value="NZ_JAAXOP010000018.1"/>
</dbReference>
<keyword evidence="1" id="KW-0732">Signal</keyword>
<dbReference type="Gene3D" id="2.60.120.380">
    <property type="match status" value="1"/>
</dbReference>
<dbReference type="EMBL" id="JAAXOP010000018">
    <property type="protein sequence ID" value="NKY53475.1"/>
    <property type="molecule type" value="Genomic_DNA"/>
</dbReference>
<keyword evidence="3" id="KW-1185">Reference proteome</keyword>
<feature type="chain" id="PRO_5038887915" evidence="1">
    <location>
        <begin position="31"/>
        <end position="146"/>
    </location>
</feature>
<feature type="signal peptide" evidence="1">
    <location>
        <begin position="1"/>
        <end position="30"/>
    </location>
</feature>
<reference evidence="2 3" key="1">
    <citation type="submission" date="2020-04" db="EMBL/GenBank/DDBJ databases">
        <title>MicrobeNet Type strains.</title>
        <authorList>
            <person name="Nicholson A.C."/>
        </authorList>
    </citation>
    <scope>NUCLEOTIDE SEQUENCE [LARGE SCALE GENOMIC DNA]</scope>
    <source>
        <strain evidence="2 3">JCM 12354</strain>
    </source>
</reference>
<comment type="caution">
    <text evidence="2">The sequence shown here is derived from an EMBL/GenBank/DDBJ whole genome shotgun (WGS) entry which is preliminary data.</text>
</comment>
<proteinExistence type="predicted"/>
<gene>
    <name evidence="2" type="ORF">HGA08_25080</name>
</gene>
<dbReference type="Proteomes" id="UP000565711">
    <property type="component" value="Unassembled WGS sequence"/>
</dbReference>
<evidence type="ECO:0000313" key="3">
    <source>
        <dbReference type="Proteomes" id="UP000565711"/>
    </source>
</evidence>
<evidence type="ECO:0000313" key="2">
    <source>
        <dbReference type="EMBL" id="NKY53475.1"/>
    </source>
</evidence>
<name>A0A846Y5D0_9NOCA</name>